<dbReference type="InterPro" id="IPR036179">
    <property type="entry name" value="Ig-like_dom_sf"/>
</dbReference>
<comment type="similarity">
    <text evidence="1">Belongs to the interleukin-1 receptor family.</text>
</comment>
<dbReference type="EMBL" id="NHOQ01000837">
    <property type="protein sequence ID" value="PWA28421.1"/>
    <property type="molecule type" value="Genomic_DNA"/>
</dbReference>
<dbReference type="PANTHER" id="PTHR11890:SF18">
    <property type="entry name" value="LYMPHOCYTE ACTIVATION GENE 3 PROTEIN"/>
    <property type="match status" value="1"/>
</dbReference>
<protein>
    <recommendedName>
        <fullName evidence="8">Ig-like domain-containing protein</fullName>
    </recommendedName>
</protein>
<evidence type="ECO:0000313" key="10">
    <source>
        <dbReference type="Proteomes" id="UP000250572"/>
    </source>
</evidence>
<dbReference type="InterPro" id="IPR007110">
    <property type="entry name" value="Ig-like_dom"/>
</dbReference>
<sequence length="535" mass="60254">MSAANVMRKFQPGSNGVAYKFNYDIETPAAFSEWVGTVTTRPNQEFIEERAYHLPQRDMWDFSEKVVTALGRSLGKQNFTLRTSPFAFSTKDEEHLTESLDQSWSSPRLTATMVYFVLTCAMIIAAGVHGKPWLPSLPMENGCYQVSPELGVFRVEGEAVILYFPIFMRSLELRDIAPPPAQYIISRNNGTAQTANEDEDEDEGRVQQHGGELWLLPARLSDSGEYTCTYRNETYCVTGTITLHMYESYSADIRTLSYWWTAMVGEEVEFDCPALDRFNKTGRPIEWHKDFNSAPLQPGRATLTIPAVKRSHAGVYTCRLTVLINNLQYKVSRAYLLHVEDSDPAVTTSMPVVTTPTDPGQPSSSTLRTVSIMKPPVITSPINGTIFESSHGSGLELFCQVVTECQLADSTVVTWLVNDQSVESSYFDRRAKQEGRRVTRVSERCQIEVKFVISAMTEEDEKTEMKCVTQNTGGKQEVVTMLRLEDTTFTWLVVGMVTASCFLTVVCVFLYVLFKPKTKKKMDYILARQSSTFSV</sequence>
<keyword evidence="4" id="KW-1015">Disulfide bond</keyword>
<gene>
    <name evidence="9" type="ORF">CCH79_00015911</name>
</gene>
<dbReference type="STRING" id="33528.ENSGAFP00000003585"/>
<evidence type="ECO:0000256" key="5">
    <source>
        <dbReference type="ARBA" id="ARBA00023180"/>
    </source>
</evidence>
<dbReference type="InterPro" id="IPR015621">
    <property type="entry name" value="IL-1_rcpt_fam"/>
</dbReference>
<dbReference type="Gene3D" id="2.60.40.10">
    <property type="entry name" value="Immunoglobulins"/>
    <property type="match status" value="3"/>
</dbReference>
<keyword evidence="3" id="KW-0677">Repeat</keyword>
<feature type="transmembrane region" description="Helical" evidence="7">
    <location>
        <begin position="489"/>
        <end position="514"/>
    </location>
</feature>
<accession>A0A315W0Y7</accession>
<keyword evidence="10" id="KW-1185">Reference proteome</keyword>
<proteinExistence type="inferred from homology"/>
<feature type="domain" description="Ig-like" evidence="8">
    <location>
        <begin position="375"/>
        <end position="480"/>
    </location>
</feature>
<dbReference type="InterPro" id="IPR013783">
    <property type="entry name" value="Ig-like_fold"/>
</dbReference>
<evidence type="ECO:0000256" key="4">
    <source>
        <dbReference type="ARBA" id="ARBA00023157"/>
    </source>
</evidence>
<dbReference type="PRINTS" id="PR01536">
    <property type="entry name" value="INTRLKN1R12F"/>
</dbReference>
<dbReference type="PROSITE" id="PS50835">
    <property type="entry name" value="IG_LIKE"/>
    <property type="match status" value="2"/>
</dbReference>
<keyword evidence="6" id="KW-0393">Immunoglobulin domain</keyword>
<feature type="domain" description="Ig-like" evidence="8">
    <location>
        <begin position="265"/>
        <end position="332"/>
    </location>
</feature>
<name>A0A315W0Y7_GAMAF</name>
<dbReference type="SUPFAM" id="SSF48726">
    <property type="entry name" value="Immunoglobulin"/>
    <property type="match status" value="3"/>
</dbReference>
<dbReference type="SMART" id="SM00408">
    <property type="entry name" value="IGc2"/>
    <property type="match status" value="2"/>
</dbReference>
<dbReference type="InterPro" id="IPR004074">
    <property type="entry name" value="IL-1_rcpt_I/II-typ"/>
</dbReference>
<keyword evidence="7" id="KW-1133">Transmembrane helix</keyword>
<evidence type="ECO:0000256" key="7">
    <source>
        <dbReference type="SAM" id="Phobius"/>
    </source>
</evidence>
<organism evidence="9 10">
    <name type="scientific">Gambusia affinis</name>
    <name type="common">Western mosquitofish</name>
    <name type="synonym">Heterandria affinis</name>
    <dbReference type="NCBI Taxonomy" id="33528"/>
    <lineage>
        <taxon>Eukaryota</taxon>
        <taxon>Metazoa</taxon>
        <taxon>Chordata</taxon>
        <taxon>Craniata</taxon>
        <taxon>Vertebrata</taxon>
        <taxon>Euteleostomi</taxon>
        <taxon>Actinopterygii</taxon>
        <taxon>Neopterygii</taxon>
        <taxon>Teleostei</taxon>
        <taxon>Neoteleostei</taxon>
        <taxon>Acanthomorphata</taxon>
        <taxon>Ovalentaria</taxon>
        <taxon>Atherinomorphae</taxon>
        <taxon>Cyprinodontiformes</taxon>
        <taxon>Poeciliidae</taxon>
        <taxon>Poeciliinae</taxon>
        <taxon>Gambusia</taxon>
    </lineage>
</organism>
<dbReference type="AlphaFoldDB" id="A0A315W0Y7"/>
<keyword evidence="5" id="KW-0325">Glycoprotein</keyword>
<dbReference type="InterPro" id="IPR003599">
    <property type="entry name" value="Ig_sub"/>
</dbReference>
<dbReference type="InterPro" id="IPR003598">
    <property type="entry name" value="Ig_sub2"/>
</dbReference>
<keyword evidence="7" id="KW-0472">Membrane</keyword>
<dbReference type="Proteomes" id="UP000250572">
    <property type="component" value="Unassembled WGS sequence"/>
</dbReference>
<evidence type="ECO:0000256" key="3">
    <source>
        <dbReference type="ARBA" id="ARBA00022737"/>
    </source>
</evidence>
<evidence type="ECO:0000256" key="6">
    <source>
        <dbReference type="ARBA" id="ARBA00023319"/>
    </source>
</evidence>
<dbReference type="SMART" id="SM00409">
    <property type="entry name" value="IG"/>
    <property type="match status" value="3"/>
</dbReference>
<keyword evidence="2" id="KW-0732">Signal</keyword>
<reference evidence="9 10" key="1">
    <citation type="journal article" date="2018" name="G3 (Bethesda)">
        <title>A High-Quality Reference Genome for the Invasive Mosquitofish Gambusia affinis Using a Chicago Library.</title>
        <authorList>
            <person name="Hoffberg S.L."/>
            <person name="Troendle N.J."/>
            <person name="Glenn T.C."/>
            <person name="Mahmud O."/>
            <person name="Louha S."/>
            <person name="Chalopin D."/>
            <person name="Bennetzen J.L."/>
            <person name="Mauricio R."/>
        </authorList>
    </citation>
    <scope>NUCLEOTIDE SEQUENCE [LARGE SCALE GENOMIC DNA]</scope>
    <source>
        <strain evidence="9">NE01/NJP1002.9</strain>
        <tissue evidence="9">Muscle</tissue>
    </source>
</reference>
<dbReference type="GO" id="GO:0004908">
    <property type="term" value="F:interleukin-1 receptor activity"/>
    <property type="evidence" value="ECO:0007669"/>
    <property type="project" value="InterPro"/>
</dbReference>
<comment type="caution">
    <text evidence="9">The sequence shown here is derived from an EMBL/GenBank/DDBJ whole genome shotgun (WGS) entry which is preliminary data.</text>
</comment>
<evidence type="ECO:0000256" key="1">
    <source>
        <dbReference type="ARBA" id="ARBA00009752"/>
    </source>
</evidence>
<dbReference type="PANTHER" id="PTHR11890">
    <property type="entry name" value="INTERLEUKIN-1 RECEPTOR FAMILY MEMBER"/>
    <property type="match status" value="1"/>
</dbReference>
<evidence type="ECO:0000256" key="2">
    <source>
        <dbReference type="ARBA" id="ARBA00022729"/>
    </source>
</evidence>
<keyword evidence="7" id="KW-0812">Transmembrane</keyword>
<evidence type="ECO:0000313" key="9">
    <source>
        <dbReference type="EMBL" id="PWA28421.1"/>
    </source>
</evidence>
<evidence type="ECO:0000259" key="8">
    <source>
        <dbReference type="PROSITE" id="PS50835"/>
    </source>
</evidence>